<accession>A0A1J1HEX5</accession>
<dbReference type="InterPro" id="IPR027267">
    <property type="entry name" value="AH/BAR_dom_sf"/>
</dbReference>
<reference evidence="2 3" key="1">
    <citation type="submission" date="2015-04" db="EMBL/GenBank/DDBJ databases">
        <authorList>
            <person name="Syromyatnikov M.Y."/>
            <person name="Popov V.N."/>
        </authorList>
    </citation>
    <scope>NUCLEOTIDE SEQUENCE [LARGE SCALE GENOMIC DNA]</scope>
</reference>
<dbReference type="SUPFAM" id="SSF103657">
    <property type="entry name" value="BAR/IMD domain-like"/>
    <property type="match status" value="1"/>
</dbReference>
<protein>
    <submittedName>
        <fullName evidence="2">CLUMA_CG000080, isoform A</fullName>
    </submittedName>
</protein>
<dbReference type="PANTHER" id="PTHR21223">
    <property type="entry name" value="CBY1-INTERACTING BAR DOMAIN-CONTAINING PROTEIN HOMOLOG"/>
    <property type="match status" value="1"/>
</dbReference>
<dbReference type="Gene3D" id="1.20.1270.60">
    <property type="entry name" value="Arfaptin homology (AH) domain/BAR domain"/>
    <property type="match status" value="1"/>
</dbReference>
<organism evidence="2 3">
    <name type="scientific">Clunio marinus</name>
    <dbReference type="NCBI Taxonomy" id="568069"/>
    <lineage>
        <taxon>Eukaryota</taxon>
        <taxon>Metazoa</taxon>
        <taxon>Ecdysozoa</taxon>
        <taxon>Arthropoda</taxon>
        <taxon>Hexapoda</taxon>
        <taxon>Insecta</taxon>
        <taxon>Pterygota</taxon>
        <taxon>Neoptera</taxon>
        <taxon>Endopterygota</taxon>
        <taxon>Diptera</taxon>
        <taxon>Nematocera</taxon>
        <taxon>Chironomoidea</taxon>
        <taxon>Chironomidae</taxon>
        <taxon>Clunio</taxon>
    </lineage>
</organism>
<name>A0A1J1HEX5_9DIPT</name>
<feature type="region of interest" description="Disordered" evidence="1">
    <location>
        <begin position="291"/>
        <end position="321"/>
    </location>
</feature>
<proteinExistence type="predicted"/>
<dbReference type="Pfam" id="PF06730">
    <property type="entry name" value="FAM92"/>
    <property type="match status" value="1"/>
</dbReference>
<keyword evidence="3" id="KW-1185">Reference proteome</keyword>
<dbReference type="Proteomes" id="UP000183832">
    <property type="component" value="Unassembled WGS sequence"/>
</dbReference>
<dbReference type="InterPro" id="IPR009602">
    <property type="entry name" value="CBAR/FAM92"/>
</dbReference>
<dbReference type="PANTHER" id="PTHR21223:SF2">
    <property type="entry name" value="CBY1-INTERACTING BAR DOMAIN-CONTAINING PROTEIN HOMOLOG"/>
    <property type="match status" value="1"/>
</dbReference>
<dbReference type="STRING" id="568069.A0A1J1HEX5"/>
<feature type="compositionally biased region" description="Basic and acidic residues" evidence="1">
    <location>
        <begin position="309"/>
        <end position="321"/>
    </location>
</feature>
<dbReference type="OrthoDB" id="60621at2759"/>
<dbReference type="GO" id="GO:0060271">
    <property type="term" value="P:cilium assembly"/>
    <property type="evidence" value="ECO:0007669"/>
    <property type="project" value="TreeGrafter"/>
</dbReference>
<sequence length="330" mass="38605">MSSHERGELQSKLTLRRINQTEKNFNLLYDGARSLAQKENKVRDKIDNIAKIFKQISDNEQHNNSTAKTLETIANNVTYLADHHTLKIQRIEENFLQDLMQYQIICRNVKEEIKNQISIRDRELIKRKQLDVPRQMENENKVMISNMQISKALKEIVFISEQFEAQKITDFKNILKNFILIEMKYHTSCLEVLSILHNNVETFNERQDNEHFKKQFQQNDRISPPFILSKIKSQSLGALSSILNRKAFREKPLSKRHLKLFSQSLVSLNSLDNNSENEVRKDSHPQIINLNESIDGNKSSDSEVTDSTENPKKDIDSNHDGIHKQFNFLE</sequence>
<evidence type="ECO:0000313" key="3">
    <source>
        <dbReference type="Proteomes" id="UP000183832"/>
    </source>
</evidence>
<dbReference type="EMBL" id="CVRI01000001">
    <property type="protein sequence ID" value="CRK86528.1"/>
    <property type="molecule type" value="Genomic_DNA"/>
</dbReference>
<dbReference type="GO" id="GO:0036064">
    <property type="term" value="C:ciliary basal body"/>
    <property type="evidence" value="ECO:0007669"/>
    <property type="project" value="TreeGrafter"/>
</dbReference>
<dbReference type="AlphaFoldDB" id="A0A1J1HEX5"/>
<evidence type="ECO:0000313" key="2">
    <source>
        <dbReference type="EMBL" id="CRK86528.1"/>
    </source>
</evidence>
<gene>
    <name evidence="2" type="primary">putative Protein FAM92A1-B</name>
    <name evidence="2" type="ORF">CLUMA_CG000080</name>
</gene>
<dbReference type="GO" id="GO:0035869">
    <property type="term" value="C:ciliary transition zone"/>
    <property type="evidence" value="ECO:0007669"/>
    <property type="project" value="TreeGrafter"/>
</dbReference>
<evidence type="ECO:0000256" key="1">
    <source>
        <dbReference type="SAM" id="MobiDB-lite"/>
    </source>
</evidence>